<accession>A0AAW7N7D1</accession>
<comment type="caution">
    <text evidence="1">The sequence shown here is derived from an EMBL/GenBank/DDBJ whole genome shotgun (WGS) entry which is preliminary data.</text>
</comment>
<dbReference type="EMBL" id="JAUIQT010000001">
    <property type="protein sequence ID" value="MDN4833987.1"/>
    <property type="molecule type" value="Genomic_DNA"/>
</dbReference>
<sequence>MDVRYLSFDGSQSFRDFGLYIQTAEIGFPDKTKARIKIPNSNIYYDYAQIFGDMYEERTLEYTFLLAKDHTKFDSEDLEYWKSQVMNWLEPGVQHRIEDSSIPFYYFIGEVQNNPDWQQDQSFGYGTLKVKINCYPYKISVDDMADDLWDSFDFNNDVAQFLEFEVNKETTERIYNASSTAVSPKLIVTGNVTVEAHNEKVTLNAGTYTETEIKLNVGWNDVKLSGNGTIKFSFHKEVL</sequence>
<gene>
    <name evidence="1" type="ORF">QYC35_07220</name>
</gene>
<dbReference type="RefSeq" id="WP_193524458.1">
    <property type="nucleotide sequence ID" value="NZ_JADCKI010000006.1"/>
</dbReference>
<dbReference type="Proteomes" id="UP001174888">
    <property type="component" value="Unassembled WGS sequence"/>
</dbReference>
<dbReference type="AlphaFoldDB" id="A0AAW7N7D1"/>
<organism evidence="1 2">
    <name type="scientific">Ligilactobacillus salivarius</name>
    <dbReference type="NCBI Taxonomy" id="1624"/>
    <lineage>
        <taxon>Bacteria</taxon>
        <taxon>Bacillati</taxon>
        <taxon>Bacillota</taxon>
        <taxon>Bacilli</taxon>
        <taxon>Lactobacillales</taxon>
        <taxon>Lactobacillaceae</taxon>
        <taxon>Ligilactobacillus</taxon>
    </lineage>
</organism>
<evidence type="ECO:0000313" key="1">
    <source>
        <dbReference type="EMBL" id="MDN4833987.1"/>
    </source>
</evidence>
<reference evidence="1" key="1">
    <citation type="submission" date="2023-07" db="EMBL/GenBank/DDBJ databases">
        <title>Complete genome sequence of Ligilactobacillus salivarius SRCM217594 isolated from Gallus gallus domesticus feces.</title>
        <authorList>
            <person name="Yang H.-G."/>
            <person name="Ryu M.-S."/>
            <person name="Ha G.-S."/>
            <person name="Yang H.-J."/>
            <person name="Jeong D.-Y."/>
        </authorList>
    </citation>
    <scope>NUCLEOTIDE SEQUENCE</scope>
    <source>
        <strain evidence="1">SRCM217594</strain>
    </source>
</reference>
<dbReference type="Gene3D" id="2.40.30.200">
    <property type="match status" value="1"/>
</dbReference>
<proteinExistence type="predicted"/>
<protein>
    <recommendedName>
        <fullName evidence="3">Phage tail protein</fullName>
    </recommendedName>
</protein>
<name>A0AAW7N7D1_9LACO</name>
<evidence type="ECO:0008006" key="3">
    <source>
        <dbReference type="Google" id="ProtNLM"/>
    </source>
</evidence>
<evidence type="ECO:0000313" key="2">
    <source>
        <dbReference type="Proteomes" id="UP001174888"/>
    </source>
</evidence>